<dbReference type="AlphaFoldDB" id="A0AA37L7C7"/>
<comment type="caution">
    <text evidence="3">The sequence shown here is derived from an EMBL/GenBank/DDBJ whole genome shotgun (WGS) entry which is preliminary data.</text>
</comment>
<reference evidence="3 4" key="1">
    <citation type="submission" date="2022-03" db="EMBL/GenBank/DDBJ databases">
        <title>Genome data of Colletotrichum spp.</title>
        <authorList>
            <person name="Utami Y.D."/>
            <person name="Hiruma K."/>
        </authorList>
    </citation>
    <scope>NUCLEOTIDE SEQUENCE [LARGE SCALE GENOMIC DNA]</scope>
    <source>
        <strain evidence="3 4">MAFF 239500</strain>
    </source>
</reference>
<evidence type="ECO:0000259" key="2">
    <source>
        <dbReference type="Pfam" id="PF04082"/>
    </source>
</evidence>
<organism evidence="3 4">
    <name type="scientific">Colletotrichum spaethianum</name>
    <dbReference type="NCBI Taxonomy" id="700344"/>
    <lineage>
        <taxon>Eukaryota</taxon>
        <taxon>Fungi</taxon>
        <taxon>Dikarya</taxon>
        <taxon>Ascomycota</taxon>
        <taxon>Pezizomycotina</taxon>
        <taxon>Sordariomycetes</taxon>
        <taxon>Hypocreomycetidae</taxon>
        <taxon>Glomerellales</taxon>
        <taxon>Glomerellaceae</taxon>
        <taxon>Colletotrichum</taxon>
        <taxon>Colletotrichum spaethianum species complex</taxon>
    </lineage>
</organism>
<dbReference type="Proteomes" id="UP001055115">
    <property type="component" value="Unassembled WGS sequence"/>
</dbReference>
<dbReference type="GO" id="GO:0003677">
    <property type="term" value="F:DNA binding"/>
    <property type="evidence" value="ECO:0007669"/>
    <property type="project" value="InterPro"/>
</dbReference>
<dbReference type="GO" id="GO:0006351">
    <property type="term" value="P:DNA-templated transcription"/>
    <property type="evidence" value="ECO:0007669"/>
    <property type="project" value="InterPro"/>
</dbReference>
<sequence length="164" mass="17897">MSAAIDLPTTSSSLLDIDLFTSFTEGEDTNMTYDWTNQPLAALEPLDNLLNRLSPQSLSHSGPEEDISAAELSTLHSHYFDSFYFSIPFLNRDRFLAESTGGGGPAVSALVYAVALAGCAHSSKDPNRQSTCYSLARNYAEKCERDGGLNDINFVQALLFIGRF</sequence>
<keyword evidence="1" id="KW-0539">Nucleus</keyword>
<dbReference type="Pfam" id="PF04082">
    <property type="entry name" value="Fungal_trans"/>
    <property type="match status" value="1"/>
</dbReference>
<evidence type="ECO:0000313" key="4">
    <source>
        <dbReference type="Proteomes" id="UP001055115"/>
    </source>
</evidence>
<dbReference type="RefSeq" id="XP_049123689.1">
    <property type="nucleotide sequence ID" value="XM_049267732.1"/>
</dbReference>
<evidence type="ECO:0000256" key="1">
    <source>
        <dbReference type="ARBA" id="ARBA00023242"/>
    </source>
</evidence>
<protein>
    <submittedName>
        <fullName evidence="3">Depudecin biosynthesis cluster-specific transcription activator DEP6</fullName>
    </submittedName>
</protein>
<accession>A0AA37L7C7</accession>
<dbReference type="GeneID" id="73322322"/>
<dbReference type="GO" id="GO:0008270">
    <property type="term" value="F:zinc ion binding"/>
    <property type="evidence" value="ECO:0007669"/>
    <property type="project" value="InterPro"/>
</dbReference>
<gene>
    <name evidence="3" type="ORF">ColSpa_01520</name>
</gene>
<dbReference type="InterPro" id="IPR007219">
    <property type="entry name" value="XnlR_reg_dom"/>
</dbReference>
<evidence type="ECO:0000313" key="3">
    <source>
        <dbReference type="EMBL" id="GKT41339.1"/>
    </source>
</evidence>
<keyword evidence="4" id="KW-1185">Reference proteome</keyword>
<feature type="domain" description="Xylanolytic transcriptional activator regulatory" evidence="2">
    <location>
        <begin position="77"/>
        <end position="161"/>
    </location>
</feature>
<proteinExistence type="predicted"/>
<name>A0AA37L7C7_9PEZI</name>
<dbReference type="CDD" id="cd12148">
    <property type="entry name" value="fungal_TF_MHR"/>
    <property type="match status" value="1"/>
</dbReference>
<dbReference type="EMBL" id="BQXU01000003">
    <property type="protein sequence ID" value="GKT41339.1"/>
    <property type="molecule type" value="Genomic_DNA"/>
</dbReference>